<keyword evidence="1" id="KW-0067">ATP-binding</keyword>
<dbReference type="AlphaFoldDB" id="A0A0W1R5J6"/>
<gene>
    <name evidence="4" type="ORF">AUR64_17755</name>
</gene>
<keyword evidence="1" id="KW-0547">Nucleotide-binding</keyword>
<organism evidence="4 5">
    <name type="scientific">Haloprofundus marisrubri</name>
    <dbReference type="NCBI Taxonomy" id="1514971"/>
    <lineage>
        <taxon>Archaea</taxon>
        <taxon>Methanobacteriati</taxon>
        <taxon>Methanobacteriota</taxon>
        <taxon>Stenosarchaea group</taxon>
        <taxon>Halobacteria</taxon>
        <taxon>Halobacteriales</taxon>
        <taxon>Haloferacaceae</taxon>
        <taxon>Haloprofundus</taxon>
    </lineage>
</organism>
<dbReference type="Gene3D" id="3.30.470.20">
    <property type="entry name" value="ATP-grasp fold, B domain"/>
    <property type="match status" value="1"/>
</dbReference>
<sequence length="434" mass="48361">MPNRHPPESQPTAPEREADPPRVLVLDGDGPAALRVVRSLGRKGVPVTVGGTSRTGLGMFSRYADDRYVYPDPSTDYRRFVDDLREYLAANDIFAVMPVSDMSSLVCSHHKAELEATGTKVAVEDPETFDKVYDKGAFFELAADLDVPTPETRQQKEYTDVVDLASGMSLPAVVKYRSKTVLDGGKAHTDLIDDVNYVETEAALISTYQVLVGRNSHLKGHEPIVQEYIPGETTATVVLADEGEVLAQFQERRVRTYPSSGGNSAVLESMRDEKMQRYAEEVIEALEWTGPAMVEFMETDDGEYYLIEVNGRYWGSVPFAVACGVDFPWLHYQQLRGETPQHDGEYPVGERMQRLFYEDLKWLGENLSERPISSLGSFGNALTRHRHSIPAWDDPAPAAGALLQSVILSSRRLLRNRKESRLDADDPTSTPKTT</sequence>
<proteinExistence type="predicted"/>
<dbReference type="InterPro" id="IPR011761">
    <property type="entry name" value="ATP-grasp"/>
</dbReference>
<evidence type="ECO:0000259" key="3">
    <source>
        <dbReference type="PROSITE" id="PS50975"/>
    </source>
</evidence>
<dbReference type="GO" id="GO:0046872">
    <property type="term" value="F:metal ion binding"/>
    <property type="evidence" value="ECO:0007669"/>
    <property type="project" value="InterPro"/>
</dbReference>
<dbReference type="GO" id="GO:0005524">
    <property type="term" value="F:ATP binding"/>
    <property type="evidence" value="ECO:0007669"/>
    <property type="project" value="UniProtKB-UniRule"/>
</dbReference>
<comment type="caution">
    <text evidence="4">The sequence shown here is derived from an EMBL/GenBank/DDBJ whole genome shotgun (WGS) entry which is preliminary data.</text>
</comment>
<evidence type="ECO:0000256" key="2">
    <source>
        <dbReference type="SAM" id="MobiDB-lite"/>
    </source>
</evidence>
<evidence type="ECO:0000313" key="4">
    <source>
        <dbReference type="EMBL" id="KTG08524.1"/>
    </source>
</evidence>
<protein>
    <recommendedName>
        <fullName evidence="3">ATP-grasp domain-containing protein</fullName>
    </recommendedName>
</protein>
<accession>A0A0W1R5J6</accession>
<dbReference type="Proteomes" id="UP000054387">
    <property type="component" value="Unassembled WGS sequence"/>
</dbReference>
<dbReference type="Pfam" id="PF15632">
    <property type="entry name" value="ATPgrasp_Ter"/>
    <property type="match status" value="1"/>
</dbReference>
<feature type="domain" description="ATP-grasp" evidence="3">
    <location>
        <begin position="139"/>
        <end position="336"/>
    </location>
</feature>
<dbReference type="EMBL" id="LOPU01000030">
    <property type="protein sequence ID" value="KTG08524.1"/>
    <property type="molecule type" value="Genomic_DNA"/>
</dbReference>
<name>A0A0W1R5J6_9EURY</name>
<dbReference type="PROSITE" id="PS50975">
    <property type="entry name" value="ATP_GRASP"/>
    <property type="match status" value="1"/>
</dbReference>
<dbReference type="Gene3D" id="3.40.50.20">
    <property type="match status" value="1"/>
</dbReference>
<keyword evidence="5" id="KW-1185">Reference proteome</keyword>
<evidence type="ECO:0000256" key="1">
    <source>
        <dbReference type="PROSITE-ProRule" id="PRU00409"/>
    </source>
</evidence>
<dbReference type="SUPFAM" id="SSF56059">
    <property type="entry name" value="Glutathione synthetase ATP-binding domain-like"/>
    <property type="match status" value="1"/>
</dbReference>
<evidence type="ECO:0000313" key="5">
    <source>
        <dbReference type="Proteomes" id="UP000054387"/>
    </source>
</evidence>
<feature type="region of interest" description="Disordered" evidence="2">
    <location>
        <begin position="1"/>
        <end position="22"/>
    </location>
</feature>
<reference evidence="4 5" key="1">
    <citation type="submission" date="2015-12" db="EMBL/GenBank/DDBJ databases">
        <title>Haloprofundus marisrubri gen. nov., sp. nov., an extremely halophilic archaeon isolated from the Discovery deep brine-seawater interface in the Red Sea.</title>
        <authorList>
            <person name="Zhang G."/>
            <person name="Stingl U."/>
            <person name="Rashid M."/>
        </authorList>
    </citation>
    <scope>NUCLEOTIDE SEQUENCE [LARGE SCALE GENOMIC DNA]</scope>
    <source>
        <strain evidence="4 5">SB9</strain>
    </source>
</reference>
<dbReference type="OrthoDB" id="11959at2157"/>
<dbReference type="RefSeq" id="WP_058582808.1">
    <property type="nucleotide sequence ID" value="NZ_LOPU01000030.1"/>
</dbReference>